<dbReference type="GO" id="GO:0005634">
    <property type="term" value="C:nucleus"/>
    <property type="evidence" value="ECO:0007669"/>
    <property type="project" value="UniProtKB-SubCell"/>
</dbReference>
<dbReference type="Pfam" id="PF11923">
    <property type="entry name" value="NFACT-C"/>
    <property type="match status" value="1"/>
</dbReference>
<dbReference type="OrthoDB" id="207084at2759"/>
<dbReference type="Pfam" id="PF05833">
    <property type="entry name" value="NFACT_N"/>
    <property type="match status" value="1"/>
</dbReference>
<dbReference type="InterPro" id="IPR051608">
    <property type="entry name" value="RQC_Subunit_NEMF"/>
</dbReference>
<dbReference type="GO" id="GO:1990116">
    <property type="term" value="P:ribosome-associated ubiquitin-dependent protein catabolic process"/>
    <property type="evidence" value="ECO:0007669"/>
    <property type="project" value="TreeGrafter"/>
</dbReference>
<dbReference type="GO" id="GO:1990112">
    <property type="term" value="C:RQC complex"/>
    <property type="evidence" value="ECO:0007669"/>
    <property type="project" value="TreeGrafter"/>
</dbReference>
<keyword evidence="6" id="KW-0539">Nucleus</keyword>
<feature type="coiled-coil region" evidence="7">
    <location>
        <begin position="408"/>
        <end position="445"/>
    </location>
</feature>
<evidence type="ECO:0000313" key="11">
    <source>
        <dbReference type="EMBL" id="PVD25548.1"/>
    </source>
</evidence>
<feature type="compositionally biased region" description="Gly residues" evidence="8">
    <location>
        <begin position="780"/>
        <end position="789"/>
    </location>
</feature>
<evidence type="ECO:0000256" key="4">
    <source>
        <dbReference type="ARBA" id="ARBA00022490"/>
    </source>
</evidence>
<evidence type="ECO:0000256" key="8">
    <source>
        <dbReference type="SAM" id="MobiDB-lite"/>
    </source>
</evidence>
<dbReference type="Proteomes" id="UP000245119">
    <property type="component" value="Linkage Group LG8"/>
</dbReference>
<feature type="domain" description="NFACT RNA-binding" evidence="9">
    <location>
        <begin position="463"/>
        <end position="573"/>
    </location>
</feature>
<dbReference type="STRING" id="400727.A0A2T7NWK7"/>
<name>A0A2T7NWK7_POMCA</name>
<evidence type="ECO:0000256" key="7">
    <source>
        <dbReference type="SAM" id="Coils"/>
    </source>
</evidence>
<reference evidence="11 12" key="1">
    <citation type="submission" date="2018-04" db="EMBL/GenBank/DDBJ databases">
        <title>The genome of golden apple snail Pomacea canaliculata provides insight into stress tolerance and invasive adaptation.</title>
        <authorList>
            <person name="Liu C."/>
            <person name="Liu B."/>
            <person name="Ren Y."/>
            <person name="Zhang Y."/>
            <person name="Wang H."/>
            <person name="Li S."/>
            <person name="Jiang F."/>
            <person name="Yin L."/>
            <person name="Zhang G."/>
            <person name="Qian W."/>
            <person name="Fan W."/>
        </authorList>
    </citation>
    <scope>NUCLEOTIDE SEQUENCE [LARGE SCALE GENOMIC DNA]</scope>
    <source>
        <strain evidence="11">SZHN2017</strain>
        <tissue evidence="11">Muscle</tissue>
    </source>
</reference>
<feature type="compositionally biased region" description="Basic residues" evidence="8">
    <location>
        <begin position="792"/>
        <end position="802"/>
    </location>
</feature>
<keyword evidence="4" id="KW-0963">Cytoplasm</keyword>
<dbReference type="GO" id="GO:0072344">
    <property type="term" value="P:rescue of stalled ribosome"/>
    <property type="evidence" value="ECO:0007669"/>
    <property type="project" value="TreeGrafter"/>
</dbReference>
<feature type="compositionally biased region" description="Acidic residues" evidence="8">
    <location>
        <begin position="653"/>
        <end position="665"/>
    </location>
</feature>
<protein>
    <recommendedName>
        <fullName evidence="13">NFACT RNA-binding domain-containing protein</fullName>
    </recommendedName>
</protein>
<dbReference type="GO" id="GO:0005737">
    <property type="term" value="C:cytoplasm"/>
    <property type="evidence" value="ECO:0007669"/>
    <property type="project" value="UniProtKB-SubCell"/>
</dbReference>
<evidence type="ECO:0000259" key="10">
    <source>
        <dbReference type="Pfam" id="PF11923"/>
    </source>
</evidence>
<comment type="similarity">
    <text evidence="3">Belongs to the NEMF family.</text>
</comment>
<evidence type="ECO:0008006" key="13">
    <source>
        <dbReference type="Google" id="ProtNLM"/>
    </source>
</evidence>
<keyword evidence="12" id="KW-1185">Reference proteome</keyword>
<dbReference type="InterPro" id="IPR008532">
    <property type="entry name" value="NFACT_RNA-bd"/>
</dbReference>
<dbReference type="GO" id="GO:0043023">
    <property type="term" value="F:ribosomal large subunit binding"/>
    <property type="evidence" value="ECO:0007669"/>
    <property type="project" value="TreeGrafter"/>
</dbReference>
<evidence type="ECO:0000256" key="3">
    <source>
        <dbReference type="ARBA" id="ARBA00008318"/>
    </source>
</evidence>
<gene>
    <name evidence="11" type="ORF">C0Q70_13204</name>
</gene>
<feature type="domain" description="NFACT protein C-terminal" evidence="10">
    <location>
        <begin position="895"/>
        <end position="986"/>
    </location>
</feature>
<evidence type="ECO:0000256" key="1">
    <source>
        <dbReference type="ARBA" id="ARBA00004123"/>
    </source>
</evidence>
<dbReference type="InterPro" id="IPR021846">
    <property type="entry name" value="NFACT-C"/>
</dbReference>
<dbReference type="PANTHER" id="PTHR15239:SF6">
    <property type="entry name" value="RIBOSOME QUALITY CONTROL COMPLEX SUBUNIT NEMF"/>
    <property type="match status" value="1"/>
</dbReference>
<evidence type="ECO:0000256" key="6">
    <source>
        <dbReference type="ARBA" id="ARBA00023242"/>
    </source>
</evidence>
<evidence type="ECO:0000256" key="5">
    <source>
        <dbReference type="ARBA" id="ARBA00023054"/>
    </source>
</evidence>
<evidence type="ECO:0000259" key="9">
    <source>
        <dbReference type="Pfam" id="PF05670"/>
    </source>
</evidence>
<feature type="region of interest" description="Disordered" evidence="8">
    <location>
        <begin position="779"/>
        <end position="816"/>
    </location>
</feature>
<feature type="compositionally biased region" description="Polar residues" evidence="8">
    <location>
        <begin position="680"/>
        <end position="691"/>
    </location>
</feature>
<accession>A0A2T7NWK7</accession>
<sequence>MKSRFTTLDITVIVKELRRFLGMRVVNIYDVDNKTYLIKIAKPDDKAIILLESGIRLHSTAFDWPKNPAPSGFSMKMRKHLRGRRFEKIEQLGTDRIVDMQFGSGEAAYHVILELYDRGNIVLTDSEYTILNILRPRTDNSQDVRFAVRELYPIAAAKNHEMPTEEKLVHILMTAKEGDSLKRALIPHLDYGPAVIGHCLLTEGMSEDAKIGKDFSISADIKKLMTAIETAESLMSQLSSQPCKGFITQRMDKKPNPKEGESTELATYEEFHPYLFLQLQNKQYLIYDMFDKAVDEFFSKIESQKLDVKMLQQEKAALKKLDNVKKDHEKRVGELQKEQESDIVRGQLIEMNLEMVDQAILIVRSALANQIDWTEIDQIVKEAQLNGDAVAKTVVGLKLDSNHITLLLQYFERKRQAAKKEMKTLEASQKALKSAEKKTKETLKDMATAVSINKTRKTYWFEKFLWFITSENYLVIGGRDQQQNEMIVKRHLKPGDLYVHADLHGASSVVIKNPSGEPVPPKTLNEAGTMAICNSAAWDAKVVTSAWWVYHDQVSKTAPSGEYLTTGSFMIRGKKNYLPPSYLIYGFGFLFKLEDGSIPRHMGERRVRTTEEDSLSQVDSHASEAESELSLNLEEENSKNGSNKECSSNSSNDTDDDDHESDYHDDEVSKPALDSPHEVTVTSCPDSVSSESQKEIQVDKNNAFSEDKGKDCSLGNDTDDDKQPHTAAAAIEFPDTSITLMHIKGDKYELQRGTSMSSTVSETDSTVIYLGDDKPVVFGEKGGNRGGGRLSARQRRELRKTKKSGEPMKQTVDGEEETVSWLHEVKDENQLKNQQEYKNKVAQQDDCEKQEGKLRKIKEKYGDQDEEERRIRMEILADPASDGEQVGADEETQKTDDIQILNSLTGQPHPEDELLYAIPCCAPYNAMTNYKFKVKLLPGTTKRGKAAKMAINMFQHDKMASAREKDLLRIMKDADISRNMPGKVKVAAPSLHKR</sequence>
<evidence type="ECO:0000313" key="12">
    <source>
        <dbReference type="Proteomes" id="UP000245119"/>
    </source>
</evidence>
<dbReference type="FunFam" id="2.30.310.10:FF:000001">
    <property type="entry name" value="Nuclear export mediator factor Nemf"/>
    <property type="match status" value="1"/>
</dbReference>
<feature type="region of interest" description="Disordered" evidence="8">
    <location>
        <begin position="603"/>
        <end position="723"/>
    </location>
</feature>
<dbReference type="AlphaFoldDB" id="A0A2T7NWK7"/>
<dbReference type="GO" id="GO:0000049">
    <property type="term" value="F:tRNA binding"/>
    <property type="evidence" value="ECO:0007669"/>
    <property type="project" value="TreeGrafter"/>
</dbReference>
<dbReference type="PANTHER" id="PTHR15239">
    <property type="entry name" value="NUCLEAR EXPORT MEDIATOR FACTOR NEMF"/>
    <property type="match status" value="1"/>
</dbReference>
<evidence type="ECO:0000256" key="2">
    <source>
        <dbReference type="ARBA" id="ARBA00004496"/>
    </source>
</evidence>
<dbReference type="Gene3D" id="2.30.310.10">
    <property type="entry name" value="ibrinogen binding protein from staphylococcus aureus domain"/>
    <property type="match status" value="1"/>
</dbReference>
<feature type="compositionally biased region" description="Low complexity" evidence="8">
    <location>
        <begin position="639"/>
        <end position="652"/>
    </location>
</feature>
<keyword evidence="5 7" id="KW-0175">Coiled coil</keyword>
<dbReference type="Pfam" id="PF05670">
    <property type="entry name" value="NFACT-R_1"/>
    <property type="match status" value="1"/>
</dbReference>
<feature type="coiled-coil region" evidence="7">
    <location>
        <begin position="840"/>
        <end position="867"/>
    </location>
</feature>
<comment type="caution">
    <text evidence="11">The sequence shown here is derived from an EMBL/GenBank/DDBJ whole genome shotgun (WGS) entry which is preliminary data.</text>
</comment>
<feature type="coiled-coil region" evidence="7">
    <location>
        <begin position="301"/>
        <end position="338"/>
    </location>
</feature>
<comment type="subcellular location">
    <subcellularLocation>
        <location evidence="2">Cytoplasm</location>
    </subcellularLocation>
    <subcellularLocation>
        <location evidence="1">Nucleus</location>
    </subcellularLocation>
</comment>
<dbReference type="EMBL" id="PZQS01000008">
    <property type="protein sequence ID" value="PVD25548.1"/>
    <property type="molecule type" value="Genomic_DNA"/>
</dbReference>
<proteinExistence type="inferred from homology"/>
<organism evidence="11 12">
    <name type="scientific">Pomacea canaliculata</name>
    <name type="common">Golden apple snail</name>
    <dbReference type="NCBI Taxonomy" id="400727"/>
    <lineage>
        <taxon>Eukaryota</taxon>
        <taxon>Metazoa</taxon>
        <taxon>Spiralia</taxon>
        <taxon>Lophotrochozoa</taxon>
        <taxon>Mollusca</taxon>
        <taxon>Gastropoda</taxon>
        <taxon>Caenogastropoda</taxon>
        <taxon>Architaenioglossa</taxon>
        <taxon>Ampullarioidea</taxon>
        <taxon>Ampullariidae</taxon>
        <taxon>Pomacea</taxon>
    </lineage>
</organism>